<dbReference type="Pfam" id="PF00835">
    <property type="entry name" value="SNAP-25"/>
    <property type="match status" value="1"/>
</dbReference>
<keyword evidence="4" id="KW-0770">Synapse</keyword>
<feature type="domain" description="T-SNARE coiled-coil homology" evidence="10">
    <location>
        <begin position="19"/>
        <end position="81"/>
    </location>
</feature>
<reference evidence="11 12" key="1">
    <citation type="submission" date="2022-05" db="EMBL/GenBank/DDBJ databases">
        <authorList>
            <consortium name="Genoscope - CEA"/>
            <person name="William W."/>
        </authorList>
    </citation>
    <scope>NUCLEOTIDE SEQUENCE [LARGE SCALE GENOMIC DNA]</scope>
</reference>
<evidence type="ECO:0000256" key="6">
    <source>
        <dbReference type="ARBA" id="ARBA00034102"/>
    </source>
</evidence>
<evidence type="ECO:0000256" key="5">
    <source>
        <dbReference type="ARBA" id="ARBA00023054"/>
    </source>
</evidence>
<evidence type="ECO:0000256" key="7">
    <source>
        <dbReference type="RuleBase" id="RU003496"/>
    </source>
</evidence>
<feature type="compositionally biased region" description="Acidic residues" evidence="9">
    <location>
        <begin position="170"/>
        <end position="212"/>
    </location>
</feature>
<comment type="subcellular location">
    <subcellularLocation>
        <location evidence="6">Synapse</location>
        <location evidence="6">Synaptosome</location>
    </subcellularLocation>
</comment>
<organism evidence="11 12">
    <name type="scientific">Porites lobata</name>
    <dbReference type="NCBI Taxonomy" id="104759"/>
    <lineage>
        <taxon>Eukaryota</taxon>
        <taxon>Metazoa</taxon>
        <taxon>Cnidaria</taxon>
        <taxon>Anthozoa</taxon>
        <taxon>Hexacorallia</taxon>
        <taxon>Scleractinia</taxon>
        <taxon>Fungiina</taxon>
        <taxon>Poritidae</taxon>
        <taxon>Porites</taxon>
    </lineage>
</organism>
<evidence type="ECO:0000256" key="4">
    <source>
        <dbReference type="ARBA" id="ARBA00023018"/>
    </source>
</evidence>
<keyword evidence="3" id="KW-0677">Repeat</keyword>
<comment type="similarity">
    <text evidence="1 7">Belongs to the SNAP-25 family.</text>
</comment>
<gene>
    <name evidence="11" type="ORF">PLOB_00026187</name>
</gene>
<dbReference type="Proteomes" id="UP001159405">
    <property type="component" value="Unassembled WGS sequence"/>
</dbReference>
<feature type="region of interest" description="Disordered" evidence="9">
    <location>
        <begin position="111"/>
        <end position="228"/>
    </location>
</feature>
<evidence type="ECO:0000256" key="3">
    <source>
        <dbReference type="ARBA" id="ARBA00022737"/>
    </source>
</evidence>
<feature type="coiled-coil region" evidence="8">
    <location>
        <begin position="50"/>
        <end position="84"/>
    </location>
</feature>
<dbReference type="InterPro" id="IPR000928">
    <property type="entry name" value="SNAP-25_dom"/>
</dbReference>
<evidence type="ECO:0000256" key="8">
    <source>
        <dbReference type="SAM" id="Coils"/>
    </source>
</evidence>
<proteinExistence type="inferred from homology"/>
<evidence type="ECO:0000259" key="10">
    <source>
        <dbReference type="PROSITE" id="PS50192"/>
    </source>
</evidence>
<evidence type="ECO:0000313" key="11">
    <source>
        <dbReference type="EMBL" id="CAH3117975.1"/>
    </source>
</evidence>
<evidence type="ECO:0000313" key="12">
    <source>
        <dbReference type="Proteomes" id="UP001159405"/>
    </source>
</evidence>
<keyword evidence="5 8" id="KW-0175">Coiled coil</keyword>
<dbReference type="CDD" id="cd15889">
    <property type="entry name" value="SNARE_SNAP25N_23N"/>
    <property type="match status" value="1"/>
</dbReference>
<dbReference type="PANTHER" id="PTHR19305:SF14">
    <property type="entry name" value="SYNAPTOSOMAL-ASSOCIATED PROTEIN-RELATED"/>
    <property type="match status" value="1"/>
</dbReference>
<dbReference type="EMBL" id="CALNXK010000031">
    <property type="protein sequence ID" value="CAH3117975.1"/>
    <property type="molecule type" value="Genomic_DNA"/>
</dbReference>
<keyword evidence="2" id="KW-0771">Synaptosome</keyword>
<keyword evidence="12" id="KW-1185">Reference proteome</keyword>
<dbReference type="SUPFAM" id="SSF58038">
    <property type="entry name" value="SNARE fusion complex"/>
    <property type="match status" value="1"/>
</dbReference>
<dbReference type="Gene3D" id="1.20.5.110">
    <property type="match status" value="1"/>
</dbReference>
<evidence type="ECO:0000256" key="2">
    <source>
        <dbReference type="ARBA" id="ARBA00022599"/>
    </source>
</evidence>
<sequence>MADEDRMRSEIARMQMRGDELTDQSLESTRRMLQLAEESQEVGIKTLVALDEQGEQLDRVEENLDQINADMKEAERNLTALEKCCGLCVCPWRRRKNFEKTENYKRAFKSNDDGVVSRQPGVRYQQDGNRGETPKTGYIQKITGDAREDEMDENLGDGDTDESRVVPDDAPQEEDDSEDEASKDDGNGEEEDPEEEDDSKDEAPEDDDNYDDDAIKGHPLFIDQGVTK</sequence>
<comment type="caution">
    <text evidence="11">The sequence shown here is derived from an EMBL/GenBank/DDBJ whole genome shotgun (WGS) entry which is preliminary data.</text>
</comment>
<name>A0ABN8NQ75_9CNID</name>
<dbReference type="PANTHER" id="PTHR19305">
    <property type="entry name" value="SYNAPTOSOMAL ASSOCIATED PROTEIN"/>
    <property type="match status" value="1"/>
</dbReference>
<dbReference type="InterPro" id="IPR000727">
    <property type="entry name" value="T_SNARE_dom"/>
</dbReference>
<dbReference type="SMART" id="SM00397">
    <property type="entry name" value="t_SNARE"/>
    <property type="match status" value="1"/>
</dbReference>
<protein>
    <recommendedName>
        <fullName evidence="7">Synaptosomal-associated protein</fullName>
    </recommendedName>
</protein>
<dbReference type="PROSITE" id="PS50192">
    <property type="entry name" value="T_SNARE"/>
    <property type="match status" value="1"/>
</dbReference>
<feature type="compositionally biased region" description="Acidic residues" evidence="9">
    <location>
        <begin position="147"/>
        <end position="160"/>
    </location>
</feature>
<evidence type="ECO:0000256" key="1">
    <source>
        <dbReference type="ARBA" id="ARBA00009480"/>
    </source>
</evidence>
<accession>A0ABN8NQ75</accession>
<evidence type="ECO:0000256" key="9">
    <source>
        <dbReference type="SAM" id="MobiDB-lite"/>
    </source>
</evidence>